<evidence type="ECO:0000313" key="12">
    <source>
        <dbReference type="EMBL" id="MBB4618901.1"/>
    </source>
</evidence>
<dbReference type="SUPFAM" id="SSF56719">
    <property type="entry name" value="Type II DNA topoisomerase"/>
    <property type="match status" value="1"/>
</dbReference>
<dbReference type="SMART" id="SM00434">
    <property type="entry name" value="TOP4c"/>
    <property type="match status" value="1"/>
</dbReference>
<dbReference type="PANTHER" id="PTHR43493:SF5">
    <property type="entry name" value="DNA GYRASE SUBUNIT A, CHLOROPLASTIC_MITOCHONDRIAL"/>
    <property type="match status" value="1"/>
</dbReference>
<evidence type="ECO:0000259" key="11">
    <source>
        <dbReference type="PROSITE" id="PS52040"/>
    </source>
</evidence>
<dbReference type="GO" id="GO:0005524">
    <property type="term" value="F:ATP binding"/>
    <property type="evidence" value="ECO:0007669"/>
    <property type="project" value="UniProtKB-UniRule"/>
</dbReference>
<keyword evidence="6 8" id="KW-0238">DNA-binding</keyword>
<dbReference type="Gene3D" id="3.90.199.10">
    <property type="entry name" value="Topoisomerase II, domain 5"/>
    <property type="match status" value="1"/>
</dbReference>
<dbReference type="HAMAP" id="MF_01897">
    <property type="entry name" value="GyrA"/>
    <property type="match status" value="1"/>
</dbReference>
<evidence type="ECO:0000313" key="13">
    <source>
        <dbReference type="Proteomes" id="UP000574769"/>
    </source>
</evidence>
<keyword evidence="5 8" id="KW-0799">Topoisomerase</keyword>
<feature type="active site" description="O-(5'-phospho-DNA)-tyrosine intermediate" evidence="8 9">
    <location>
        <position position="127"/>
    </location>
</feature>
<comment type="subunit">
    <text evidence="8">Heterotetramer, composed of two GyrA and two GyrB chains. In the heterotetramer, GyrA contains the active site tyrosine that forms a transient covalent intermediate with DNA, while GyrB binds cofactors and catalyzes ATP hydrolysis.</text>
</comment>
<comment type="caution">
    <text evidence="12">The sequence shown here is derived from an EMBL/GenBank/DDBJ whole genome shotgun (WGS) entry which is preliminary data.</text>
</comment>
<dbReference type="InterPro" id="IPR002205">
    <property type="entry name" value="Topo_IIA_dom_A"/>
</dbReference>
<keyword evidence="4 8" id="KW-0067">ATP-binding</keyword>
<evidence type="ECO:0000256" key="8">
    <source>
        <dbReference type="HAMAP-Rule" id="MF_01897"/>
    </source>
</evidence>
<dbReference type="NCBIfam" id="NF004044">
    <property type="entry name" value="PRK05561.1"/>
    <property type="match status" value="1"/>
</dbReference>
<dbReference type="PROSITE" id="PS52040">
    <property type="entry name" value="TOPO_IIA"/>
    <property type="match status" value="1"/>
</dbReference>
<dbReference type="Gene3D" id="2.120.10.90">
    <property type="entry name" value="DNA gyrase/topoisomerase IV, subunit A, C-terminal"/>
    <property type="match status" value="1"/>
</dbReference>
<dbReference type="EC" id="5.6.2.2" evidence="8"/>
<proteinExistence type="inferred from homology"/>
<evidence type="ECO:0000256" key="9">
    <source>
        <dbReference type="PROSITE-ProRule" id="PRU01384"/>
    </source>
</evidence>
<dbReference type="EMBL" id="JACHNY010000006">
    <property type="protein sequence ID" value="MBB4618901.1"/>
    <property type="molecule type" value="Genomic_DNA"/>
</dbReference>
<dbReference type="GO" id="GO:0005694">
    <property type="term" value="C:chromosome"/>
    <property type="evidence" value="ECO:0007669"/>
    <property type="project" value="InterPro"/>
</dbReference>
<comment type="function">
    <text evidence="8">A type II topoisomerase that negatively supercoils closed circular double-stranded (ds) DNA in an ATP-dependent manner to modulate DNA topology and maintain chromosomes in an underwound state. Negative supercoiling favors strand separation, and DNA replication, transcription, recombination and repair, all of which involve strand separation. Also able to catalyze the interconversion of other topological isomers of dsDNA rings, including catenanes and knotted rings. Type II topoisomerases break and join 2 DNA strands simultaneously in an ATP-dependent manner.</text>
</comment>
<dbReference type="GO" id="GO:0034335">
    <property type="term" value="F:DNA negative supercoiling activity"/>
    <property type="evidence" value="ECO:0007669"/>
    <property type="project" value="UniProtKB-ARBA"/>
</dbReference>
<dbReference type="Pfam" id="PF03989">
    <property type="entry name" value="DNA_gyraseA_C"/>
    <property type="match status" value="6"/>
</dbReference>
<dbReference type="SUPFAM" id="SSF101904">
    <property type="entry name" value="GyrA/ParC C-terminal domain-like"/>
    <property type="match status" value="1"/>
</dbReference>
<dbReference type="InterPro" id="IPR006691">
    <property type="entry name" value="GyrA/parC_rep"/>
</dbReference>
<feature type="short sequence motif" description="GyrA-box" evidence="8">
    <location>
        <begin position="555"/>
        <end position="561"/>
    </location>
</feature>
<dbReference type="Gene3D" id="1.10.268.10">
    <property type="entry name" value="Topoisomerase, domain 3"/>
    <property type="match status" value="1"/>
</dbReference>
<dbReference type="PANTHER" id="PTHR43493">
    <property type="entry name" value="DNA GYRASE/TOPOISOMERASE SUBUNIT A"/>
    <property type="match status" value="1"/>
</dbReference>
<keyword evidence="3 8" id="KW-0547">Nucleotide-binding</keyword>
<dbReference type="GO" id="GO:0005737">
    <property type="term" value="C:cytoplasm"/>
    <property type="evidence" value="ECO:0007669"/>
    <property type="project" value="UniProtKB-SubCell"/>
</dbReference>
<dbReference type="FunFam" id="3.30.1360.40:FF:000002">
    <property type="entry name" value="DNA gyrase subunit A"/>
    <property type="match status" value="1"/>
</dbReference>
<keyword evidence="8" id="KW-0963">Cytoplasm</keyword>
<dbReference type="InterPro" id="IPR050220">
    <property type="entry name" value="Type_II_DNA_Topoisomerases"/>
</dbReference>
<feature type="domain" description="Topo IIA-type catalytic" evidence="11">
    <location>
        <begin position="39"/>
        <end position="528"/>
    </location>
</feature>
<dbReference type="Proteomes" id="UP000574769">
    <property type="component" value="Unassembled WGS sequence"/>
</dbReference>
<keyword evidence="13" id="KW-1185">Reference proteome</keyword>
<dbReference type="GO" id="GO:0006261">
    <property type="term" value="P:DNA-templated DNA replication"/>
    <property type="evidence" value="ECO:0007669"/>
    <property type="project" value="UniProtKB-UniRule"/>
</dbReference>
<dbReference type="Pfam" id="PF00521">
    <property type="entry name" value="DNA_topoisoIV"/>
    <property type="match status" value="1"/>
</dbReference>
<comment type="subcellular location">
    <subcellularLocation>
        <location evidence="8">Cytoplasm</location>
    </subcellularLocation>
</comment>
<dbReference type="RefSeq" id="WP_184116171.1">
    <property type="nucleotide sequence ID" value="NZ_JACHNY010000006.1"/>
</dbReference>
<gene>
    <name evidence="8" type="primary">gyrA</name>
    <name evidence="12" type="ORF">GGQ96_003047</name>
</gene>
<accession>A0A7W7EZ54</accession>
<protein>
    <recommendedName>
        <fullName evidence="8">DNA gyrase subunit A</fullName>
        <ecNumber evidence="8">5.6.2.2</ecNumber>
    </recommendedName>
</protein>
<evidence type="ECO:0000256" key="2">
    <source>
        <dbReference type="ARBA" id="ARBA00008263"/>
    </source>
</evidence>
<dbReference type="NCBIfam" id="NF004043">
    <property type="entry name" value="PRK05560.1"/>
    <property type="match status" value="1"/>
</dbReference>
<reference evidence="12 13" key="1">
    <citation type="submission" date="2020-08" db="EMBL/GenBank/DDBJ databases">
        <title>Genomic Encyclopedia of Type Strains, Phase IV (KMG-IV): sequencing the most valuable type-strain genomes for metagenomic binning, comparative biology and taxonomic classification.</title>
        <authorList>
            <person name="Goeker M."/>
        </authorList>
    </citation>
    <scope>NUCLEOTIDE SEQUENCE [LARGE SCALE GENOMIC DNA]</scope>
    <source>
        <strain evidence="12 13">DSM 15867</strain>
    </source>
</reference>
<dbReference type="FunFam" id="3.90.199.10:FF:000001">
    <property type="entry name" value="DNA gyrase subunit A"/>
    <property type="match status" value="1"/>
</dbReference>
<dbReference type="CDD" id="cd00187">
    <property type="entry name" value="TOP4c"/>
    <property type="match status" value="1"/>
</dbReference>
<name>A0A7W7EZ54_9SPHN</name>
<evidence type="ECO:0000256" key="10">
    <source>
        <dbReference type="SAM" id="MobiDB-lite"/>
    </source>
</evidence>
<dbReference type="Gene3D" id="3.30.1360.40">
    <property type="match status" value="1"/>
</dbReference>
<dbReference type="InterPro" id="IPR013757">
    <property type="entry name" value="Topo_IIA_A_a_sf"/>
</dbReference>
<dbReference type="GO" id="GO:0009330">
    <property type="term" value="C:DNA topoisomerase type II (double strand cut, ATP-hydrolyzing) complex"/>
    <property type="evidence" value="ECO:0007669"/>
    <property type="project" value="TreeGrafter"/>
</dbReference>
<evidence type="ECO:0000256" key="6">
    <source>
        <dbReference type="ARBA" id="ARBA00023125"/>
    </source>
</evidence>
<dbReference type="InterPro" id="IPR013758">
    <property type="entry name" value="Topo_IIA_A/C_ab"/>
</dbReference>
<dbReference type="InterPro" id="IPR035516">
    <property type="entry name" value="Gyrase/topoIV_suA_C"/>
</dbReference>
<keyword evidence="7 8" id="KW-0413">Isomerase</keyword>
<evidence type="ECO:0000256" key="4">
    <source>
        <dbReference type="ARBA" id="ARBA00022840"/>
    </source>
</evidence>
<dbReference type="GO" id="GO:0006265">
    <property type="term" value="P:DNA topological change"/>
    <property type="evidence" value="ECO:0007669"/>
    <property type="project" value="UniProtKB-UniRule"/>
</dbReference>
<dbReference type="InterPro" id="IPR013760">
    <property type="entry name" value="Topo_IIA-like_dom_sf"/>
</dbReference>
<dbReference type="GO" id="GO:0003677">
    <property type="term" value="F:DNA binding"/>
    <property type="evidence" value="ECO:0007669"/>
    <property type="project" value="UniProtKB-UniRule"/>
</dbReference>
<evidence type="ECO:0000256" key="5">
    <source>
        <dbReference type="ARBA" id="ARBA00023029"/>
    </source>
</evidence>
<dbReference type="FunFam" id="1.10.268.10:FF:000001">
    <property type="entry name" value="DNA gyrase subunit A"/>
    <property type="match status" value="1"/>
</dbReference>
<feature type="region of interest" description="Disordered" evidence="10">
    <location>
        <begin position="885"/>
        <end position="933"/>
    </location>
</feature>
<comment type="catalytic activity">
    <reaction evidence="1 8 9">
        <text>ATP-dependent breakage, passage and rejoining of double-stranded DNA.</text>
        <dbReference type="EC" id="5.6.2.2"/>
    </reaction>
</comment>
<evidence type="ECO:0000256" key="7">
    <source>
        <dbReference type="ARBA" id="ARBA00023235"/>
    </source>
</evidence>
<dbReference type="InterPro" id="IPR005743">
    <property type="entry name" value="GyrA"/>
</dbReference>
<evidence type="ECO:0000256" key="3">
    <source>
        <dbReference type="ARBA" id="ARBA00022741"/>
    </source>
</evidence>
<dbReference type="AlphaFoldDB" id="A0A7W7EZ54"/>
<evidence type="ECO:0000256" key="1">
    <source>
        <dbReference type="ARBA" id="ARBA00000185"/>
    </source>
</evidence>
<dbReference type="NCBIfam" id="TIGR01063">
    <property type="entry name" value="gyrA"/>
    <property type="match status" value="1"/>
</dbReference>
<comment type="miscellaneous">
    <text evidence="8">Few gyrases are as efficient as E.coli at forming negative supercoils. Not all organisms have 2 type II topoisomerases; in organisms with a single type II topoisomerase this enzyme also has to decatenate newly replicated chromosomes.</text>
</comment>
<organism evidence="12 13">
    <name type="scientific">Sphingomonas abaci</name>
    <dbReference type="NCBI Taxonomy" id="237611"/>
    <lineage>
        <taxon>Bacteria</taxon>
        <taxon>Pseudomonadati</taxon>
        <taxon>Pseudomonadota</taxon>
        <taxon>Alphaproteobacteria</taxon>
        <taxon>Sphingomonadales</taxon>
        <taxon>Sphingomonadaceae</taxon>
        <taxon>Sphingomonas</taxon>
    </lineage>
</organism>
<sequence>MADETSLAEPSDISTISIVDEMKSSYLDYAMSVIVARALPDVRDGLKPVHRRILYSAYESGFVAGRPYRKSARIVGDVMGKYHPHGDSAIYDALARMAQDWSMRVPLIDGQGNFGSMDPDPPAAMRYTEARLAKVANSLLDGLDKDTVDFTPNYDGSEREPSVLPAQFPNLLVNGAGGIAVGMATNIPPHNLGEVIDACFAYLDNGAITSEELTEIVPGPDFPTGAIILGRAGARSAYSTGRGSIIVRSRHTIENHRGDRQSIVLTEIPYQQGKNALVEKIADAAKEKRIEGISDIRDESNREGVRIVIDLKRDATAEVVLNQLWRHTPAQGSFPANMLAIRGGRPELLNLRDIIQAFIQFREQVITRRSKFELNKARERAHLLLGLVIAVTNLDEVVRIIRGSASPAAARAALLAREWPVAEIAPYLRLVEAVETEVVGDTYRLSDAQVRAILDLRLHRLTALGRDEIGDELKALADSIAELLEILANRAKLYEVMRGELRAIRDQFATPRRTEIAAAADGIDDEDLIEREDMVVTVTVEGYIKRTPLDAFRAQKRGGKGRAGMATKDEDAITSLFVTSTHTPVLFFSTAGKVYRMKVWRLPEGGPATRGRPMVNLLPLAPGETISTVLPLPEDELRWGDLHVMFATARGNVRRNAMDAFTNVPTNGKIAMKFEGEDADDRLIGVKLLEEGDDVLLATRQGKAIRFAGEEVREFQSRNSTGVRGMRLADGDEVISLSILHKVGVNDQDERDDYLRHAPWKGEDADRQPRRMDDIRYAYLREREQFILTICANGYGKLSSAYEYRRTGRGGQGITNIDNIGRNGPVVASFPASKADQLMLVTDQAKLIRMPLESLRVIGRGSAGVRLFDVARGEHVVSAARIDEEDAPENEAEALVATELGAAPPVDAADTLTVDDGTGPQTMDEQVDESGDE</sequence>
<comment type="similarity">
    <text evidence="2 8">Belongs to the type II topoisomerase GyrA/ParC subunit family.</text>
</comment>